<dbReference type="EMBL" id="LT629708">
    <property type="protein sequence ID" value="SDO60233.1"/>
    <property type="molecule type" value="Genomic_DNA"/>
</dbReference>
<keyword evidence="4" id="KW-1185">Reference proteome</keyword>
<reference evidence="1 3" key="1">
    <citation type="submission" date="2016-08" db="EMBL/GenBank/DDBJ databases">
        <title>Draft genome sequence of the type strain of Pseudomonas extremorientalis LMG 19695T isolated from drinking water reservoir.</title>
        <authorList>
            <person name="Tambong J.T."/>
        </authorList>
    </citation>
    <scope>NUCLEOTIDE SEQUENCE [LARGE SCALE GENOMIC DNA]</scope>
    <source>
        <strain evidence="1 3">LMG 19695</strain>
    </source>
</reference>
<protein>
    <submittedName>
        <fullName evidence="2">Uncharacterized conserved protein</fullName>
    </submittedName>
</protein>
<dbReference type="Proteomes" id="UP000181686">
    <property type="component" value="Unassembled WGS sequence"/>
</dbReference>
<evidence type="ECO:0000313" key="4">
    <source>
        <dbReference type="Proteomes" id="UP000182654"/>
    </source>
</evidence>
<dbReference type="RefSeq" id="WP_071491834.1">
    <property type="nucleotide sequence ID" value="NZ_LT629708.1"/>
</dbReference>
<accession>A0A1H0KWT7</accession>
<dbReference type="Proteomes" id="UP000182654">
    <property type="component" value="Chromosome I"/>
</dbReference>
<proteinExistence type="predicted"/>
<dbReference type="EMBL" id="MDGK01000058">
    <property type="protein sequence ID" value="OIN05037.1"/>
    <property type="molecule type" value="Genomic_DNA"/>
</dbReference>
<organism evidence="1 3">
    <name type="scientific">Pseudomonas extremorientalis</name>
    <dbReference type="NCBI Taxonomy" id="169669"/>
    <lineage>
        <taxon>Bacteria</taxon>
        <taxon>Pseudomonadati</taxon>
        <taxon>Pseudomonadota</taxon>
        <taxon>Gammaproteobacteria</taxon>
        <taxon>Pseudomonadales</taxon>
        <taxon>Pseudomonadaceae</taxon>
        <taxon>Pseudomonas</taxon>
    </lineage>
</organism>
<evidence type="ECO:0000313" key="2">
    <source>
        <dbReference type="EMBL" id="SDO60233.1"/>
    </source>
</evidence>
<evidence type="ECO:0000313" key="1">
    <source>
        <dbReference type="EMBL" id="OIN05037.1"/>
    </source>
</evidence>
<name>A0A1H0KWT7_9PSED</name>
<dbReference type="AlphaFoldDB" id="A0A1H0KWT7"/>
<gene>
    <name evidence="1" type="ORF">BFN10_24310</name>
    <name evidence="2" type="ORF">SAMN04490184_0961</name>
</gene>
<sequence>MSKNYSGTGRSCTFVSPTGGTKAGVPVAINAMVVIPLEDTVKGQAFTGVLGDAWVLPVTGALKAGVKVSVLAGTLVADGTADAVPFGKLLTDASGGFAEALLIQ</sequence>
<reference evidence="2 4" key="2">
    <citation type="submission" date="2016-10" db="EMBL/GenBank/DDBJ databases">
        <authorList>
            <person name="Varghese N."/>
            <person name="Submissions S."/>
        </authorList>
    </citation>
    <scope>NUCLEOTIDE SEQUENCE [LARGE SCALE GENOMIC DNA]</scope>
    <source>
        <strain evidence="2 4">BS2774</strain>
    </source>
</reference>
<evidence type="ECO:0000313" key="3">
    <source>
        <dbReference type="Proteomes" id="UP000181686"/>
    </source>
</evidence>